<organism evidence="5 6">
    <name type="scientific">Acetobacter musti</name>
    <dbReference type="NCBI Taxonomy" id="864732"/>
    <lineage>
        <taxon>Bacteria</taxon>
        <taxon>Pseudomonadati</taxon>
        <taxon>Pseudomonadota</taxon>
        <taxon>Alphaproteobacteria</taxon>
        <taxon>Acetobacterales</taxon>
        <taxon>Acetobacteraceae</taxon>
        <taxon>Acetobacter</taxon>
    </lineage>
</organism>
<evidence type="ECO:0000259" key="4">
    <source>
        <dbReference type="Pfam" id="PF04577"/>
    </source>
</evidence>
<dbReference type="InterPro" id="IPR049625">
    <property type="entry name" value="Glyco_transf_61_cat"/>
</dbReference>
<comment type="caution">
    <text evidence="5">The sequence shown here is derived from an EMBL/GenBank/DDBJ whole genome shotgun (WGS) entry which is preliminary data.</text>
</comment>
<dbReference type="Proteomes" id="UP000635278">
    <property type="component" value="Unassembled WGS sequence"/>
</dbReference>
<evidence type="ECO:0000313" key="5">
    <source>
        <dbReference type="EMBL" id="NHN85736.1"/>
    </source>
</evidence>
<sequence>MKEKALLLKTPYPIGNVIGNTLSLYDVYEISDLSEASRHPEAKVLFSAFVLTHANTINTASDFIQRACKRFPMVIFIEPSEDNQEHLIKLGYKSIHENYQENHLLGKINTAFFKNIGSSCGIYRIDRFGIAPTFSLRAPWIVPLNCSHTLDYEEMIRRDNQPFDEAVFEMSAFAVRGFDAPEAGPEKDLELVDAATIQPHARAGGFFLENFKEPRDLGPQLYQTPSDVTNLLESRKIHYPILLDDGAAADNEYRIKKQDEWRGMFASPWHDLSVNALTDCIIGGSGFIFSGGKPVAKSDYLLPFLCSSIYQPIWEGMQKPHRERHIHGVSVMGFNHLYYNYYHFVAEALNSVSLCLDILSDATIQEVSILTGKLNSFRREYFNILLHGRKNIRIVEIDCDEYVRTDRILYCDNLLGRSTPQPILVAERIKFQKILLDNAALTDVGKTNRMIYVSRQDTAARRILNEPELIERLLQLGFEIFSASEISVYDQIKTFREARLVIGGHGAGISNMLFAREETILLELIQASYLNVGPMRLAQIAGCHYYSMLFFEDGENNGWYIDIDRVVQAASQWL</sequence>
<feature type="domain" description="Glycosyltransferase 61 catalytic" evidence="4">
    <location>
        <begin position="341"/>
        <end position="521"/>
    </location>
</feature>
<dbReference type="PANTHER" id="PTHR20961">
    <property type="entry name" value="GLYCOSYLTRANSFERASE"/>
    <property type="match status" value="1"/>
</dbReference>
<keyword evidence="3" id="KW-0325">Glycoprotein</keyword>
<dbReference type="Pfam" id="PF04577">
    <property type="entry name" value="Glyco_transf_61"/>
    <property type="match status" value="1"/>
</dbReference>
<dbReference type="RefSeq" id="WP_173584118.1">
    <property type="nucleotide sequence ID" value="NZ_WOTB01000019.1"/>
</dbReference>
<name>A0ABX0JRD8_9PROT</name>
<dbReference type="InterPro" id="IPR007657">
    <property type="entry name" value="Glycosyltransferase_61"/>
</dbReference>
<keyword evidence="6" id="KW-1185">Reference proteome</keyword>
<gene>
    <name evidence="5" type="ORF">GOB93_13940</name>
</gene>
<proteinExistence type="predicted"/>
<dbReference type="EMBL" id="WOTB01000019">
    <property type="protein sequence ID" value="NHN85736.1"/>
    <property type="molecule type" value="Genomic_DNA"/>
</dbReference>
<evidence type="ECO:0000256" key="1">
    <source>
        <dbReference type="ARBA" id="ARBA00022676"/>
    </source>
</evidence>
<evidence type="ECO:0000313" key="6">
    <source>
        <dbReference type="Proteomes" id="UP000635278"/>
    </source>
</evidence>
<evidence type="ECO:0000256" key="3">
    <source>
        <dbReference type="ARBA" id="ARBA00023180"/>
    </source>
</evidence>
<reference evidence="5 6" key="1">
    <citation type="journal article" date="2020" name="Int. J. Syst. Evol. Microbiol.">
        <title>Novel acetic acid bacteria from cider fermentations: Acetobacter conturbans sp. nov. and Acetobacter fallax sp. nov.</title>
        <authorList>
            <person name="Sombolestani A.S."/>
            <person name="Cleenwerck I."/>
            <person name="Cnockaert M."/>
            <person name="Borremans W."/>
            <person name="Wieme A.D."/>
            <person name="De Vuyst L."/>
            <person name="Vandamme P."/>
        </authorList>
    </citation>
    <scope>NUCLEOTIDE SEQUENCE [LARGE SCALE GENOMIC DNA]</scope>
    <source>
        <strain evidence="5 6">LMG 30640</strain>
    </source>
</reference>
<evidence type="ECO:0000256" key="2">
    <source>
        <dbReference type="ARBA" id="ARBA00022679"/>
    </source>
</evidence>
<accession>A0ABX0JRD8</accession>
<protein>
    <submittedName>
        <fullName evidence="5">DUF563 domain-containing protein</fullName>
    </submittedName>
</protein>
<keyword evidence="1" id="KW-0328">Glycosyltransferase</keyword>
<keyword evidence="2" id="KW-0808">Transferase</keyword>